<evidence type="ECO:0000313" key="2">
    <source>
        <dbReference type="EMBL" id="KAF8882158.1"/>
    </source>
</evidence>
<organism evidence="2 3">
    <name type="scientific">Gymnopilus junonius</name>
    <name type="common">Spectacular rustgill mushroom</name>
    <name type="synonym">Gymnopilus spectabilis subsp. junonius</name>
    <dbReference type="NCBI Taxonomy" id="109634"/>
    <lineage>
        <taxon>Eukaryota</taxon>
        <taxon>Fungi</taxon>
        <taxon>Dikarya</taxon>
        <taxon>Basidiomycota</taxon>
        <taxon>Agaricomycotina</taxon>
        <taxon>Agaricomycetes</taxon>
        <taxon>Agaricomycetidae</taxon>
        <taxon>Agaricales</taxon>
        <taxon>Agaricineae</taxon>
        <taxon>Hymenogastraceae</taxon>
        <taxon>Gymnopilus</taxon>
    </lineage>
</organism>
<keyword evidence="3" id="KW-1185">Reference proteome</keyword>
<dbReference type="EMBL" id="JADNYJ010000125">
    <property type="protein sequence ID" value="KAF8882158.1"/>
    <property type="molecule type" value="Genomic_DNA"/>
</dbReference>
<feature type="region of interest" description="Disordered" evidence="1">
    <location>
        <begin position="374"/>
        <end position="611"/>
    </location>
</feature>
<feature type="region of interest" description="Disordered" evidence="1">
    <location>
        <begin position="146"/>
        <end position="203"/>
    </location>
</feature>
<evidence type="ECO:0000256" key="1">
    <source>
        <dbReference type="SAM" id="MobiDB-lite"/>
    </source>
</evidence>
<protein>
    <submittedName>
        <fullName evidence="2">Uncharacterized protein</fullName>
    </submittedName>
</protein>
<comment type="caution">
    <text evidence="2">The sequence shown here is derived from an EMBL/GenBank/DDBJ whole genome shotgun (WGS) entry which is preliminary data.</text>
</comment>
<reference evidence="2" key="1">
    <citation type="submission" date="2020-11" db="EMBL/GenBank/DDBJ databases">
        <authorList>
            <consortium name="DOE Joint Genome Institute"/>
            <person name="Ahrendt S."/>
            <person name="Riley R."/>
            <person name="Andreopoulos W."/>
            <person name="LaButti K."/>
            <person name="Pangilinan J."/>
            <person name="Ruiz-duenas F.J."/>
            <person name="Barrasa J.M."/>
            <person name="Sanchez-Garcia M."/>
            <person name="Camarero S."/>
            <person name="Miyauchi S."/>
            <person name="Serrano A."/>
            <person name="Linde D."/>
            <person name="Babiker R."/>
            <person name="Drula E."/>
            <person name="Ayuso-Fernandez I."/>
            <person name="Pacheco R."/>
            <person name="Padilla G."/>
            <person name="Ferreira P."/>
            <person name="Barriuso J."/>
            <person name="Kellner H."/>
            <person name="Castanera R."/>
            <person name="Alfaro M."/>
            <person name="Ramirez L."/>
            <person name="Pisabarro A.G."/>
            <person name="Kuo A."/>
            <person name="Tritt A."/>
            <person name="Lipzen A."/>
            <person name="He G."/>
            <person name="Yan M."/>
            <person name="Ng V."/>
            <person name="Cullen D."/>
            <person name="Martin F."/>
            <person name="Rosso M.-N."/>
            <person name="Henrissat B."/>
            <person name="Hibbett D."/>
            <person name="Martinez A.T."/>
            <person name="Grigoriev I.V."/>
        </authorList>
    </citation>
    <scope>NUCLEOTIDE SEQUENCE</scope>
    <source>
        <strain evidence="2">AH 44721</strain>
    </source>
</reference>
<feature type="compositionally biased region" description="Polar residues" evidence="1">
    <location>
        <begin position="504"/>
        <end position="540"/>
    </location>
</feature>
<dbReference type="AlphaFoldDB" id="A0A9P5NEM0"/>
<feature type="region of interest" description="Disordered" evidence="1">
    <location>
        <begin position="633"/>
        <end position="661"/>
    </location>
</feature>
<dbReference type="OrthoDB" id="2596255at2759"/>
<feature type="compositionally biased region" description="Low complexity" evidence="1">
    <location>
        <begin position="546"/>
        <end position="571"/>
    </location>
</feature>
<evidence type="ECO:0000313" key="3">
    <source>
        <dbReference type="Proteomes" id="UP000724874"/>
    </source>
</evidence>
<gene>
    <name evidence="2" type="ORF">CPB84DRAFT_1965420</name>
</gene>
<sequence length="661" mass="71203">MSLDVSSNWHSIRPWAPNLSLNVREITSVSATFILSSAFRGDIDSSLAEIGLEAAAQAHQEGPQETGTPNGNGVSLPPVDTKPNSVIADALAKGLSVNVNGSAWPRAFVRIDDQLDEAVIIIYALMPGRQYDIELALASLGQPSTPIRRQVTTEDDSDQDTAEINTDPESPTPDNSTSSDPHSTPSTSPSRTVPGTPPHATPQITLEDRLNQLQHTLSAVNAEREALLTSLKSARRDSQKADSALRSEIDTLKRASEKNAAAELRGKQKVLALQEAVKRAQNSTREMEEMTEEMEGVIPELKTQREQRESEHTKIKSEADRVRKEREDLEEKDRKRLESMKSELSSLTNKLEKLGGKRDKLETTVIPDLEEKLKGVSKEIETEEQGLNKLEEEERQAHLQAELQRTMNGHMQPPMVDDNPPVYVPSQRPRYHSQGEKQGRPAPAPIQRPHADHSGSSSGGSNATQSASGPTLWNTSPTAHRQQSHPQPLHHAQNLTHSPRSHSFHTSASAGHQIHSTPIILTNTQRKSSVKSNNATTISGPSIPMASPANTSSNSTTTSSPTSSSFTSSPTRISPGVSAATSTLSSRAPAFEPSRPLPSLKNANGSNAFQKSNATGPISAFASSGPAMMSVQRPAGAFVGNGRPTAVGGPKSATHTHPSWS</sequence>
<feature type="region of interest" description="Disordered" evidence="1">
    <location>
        <begin position="55"/>
        <end position="81"/>
    </location>
</feature>
<feature type="compositionally biased region" description="Low complexity" evidence="1">
    <location>
        <begin position="167"/>
        <end position="194"/>
    </location>
</feature>
<feature type="compositionally biased region" description="Low complexity" evidence="1">
    <location>
        <begin position="454"/>
        <end position="469"/>
    </location>
</feature>
<feature type="compositionally biased region" description="Polar residues" evidence="1">
    <location>
        <begin position="63"/>
        <end position="73"/>
    </location>
</feature>
<proteinExistence type="predicted"/>
<dbReference type="Proteomes" id="UP000724874">
    <property type="component" value="Unassembled WGS sequence"/>
</dbReference>
<feature type="compositionally biased region" description="Polar residues" evidence="1">
    <location>
        <begin position="471"/>
        <end position="486"/>
    </location>
</feature>
<feature type="region of interest" description="Disordered" evidence="1">
    <location>
        <begin position="281"/>
        <end position="350"/>
    </location>
</feature>
<feature type="compositionally biased region" description="Basic and acidic residues" evidence="1">
    <location>
        <begin position="302"/>
        <end position="341"/>
    </location>
</feature>
<feature type="compositionally biased region" description="Polar residues" evidence="1">
    <location>
        <begin position="601"/>
        <end position="611"/>
    </location>
</feature>
<accession>A0A9P5NEM0</accession>
<name>A0A9P5NEM0_GYMJU</name>